<accession>A0AAW1JZ12</accession>
<keyword evidence="6" id="KW-1185">Reference proteome</keyword>
<dbReference type="AlphaFoldDB" id="A0AAW1JZ12"/>
<dbReference type="GO" id="GO:0005615">
    <property type="term" value="C:extracellular space"/>
    <property type="evidence" value="ECO:0007669"/>
    <property type="project" value="TreeGrafter"/>
</dbReference>
<feature type="signal peptide" evidence="4">
    <location>
        <begin position="1"/>
        <end position="18"/>
    </location>
</feature>
<sequence length="312" mass="35695">MQGFVVFVFLFIVNFSFAARKLPTYITPCKRYAPNISQCWESALLKIRPHLKDGIPELDIPPASDLRVNQLHLDQGNTANVNFIADLYNLTISNVDNFDVIYTNADFKTLVLEEGLVFPKLVMGGQYKAKGKVLIFEFEGEGEARGEFDNVKINGTWRFKIIQKKGKDHIQIDTSDLQVYIEKLSVNFDNLFRGNPEITRNVNNAINENTDILYNDFKPLLQKTLSMTNITLEEISLLKERLDLQLTDTRKSTMADDEDSVWEDEDMISTPIYGLYGDQKKGRLVQQSRYGKMEKEGAMHTTAYMYGTTLNT</sequence>
<comment type="similarity">
    <text evidence="3">Belongs to the TO family.</text>
</comment>
<proteinExistence type="inferred from homology"/>
<protein>
    <submittedName>
        <fullName evidence="5">Hemolymph juvenile hormone binding protein (JHBP)</fullName>
    </submittedName>
</protein>
<dbReference type="Proteomes" id="UP001458880">
    <property type="component" value="Unassembled WGS sequence"/>
</dbReference>
<evidence type="ECO:0000313" key="6">
    <source>
        <dbReference type="Proteomes" id="UP001458880"/>
    </source>
</evidence>
<keyword evidence="1 4" id="KW-0732">Signal</keyword>
<dbReference type="SMART" id="SM00700">
    <property type="entry name" value="JHBP"/>
    <property type="match status" value="1"/>
</dbReference>
<comment type="caution">
    <text evidence="5">The sequence shown here is derived from an EMBL/GenBank/DDBJ whole genome shotgun (WGS) entry which is preliminary data.</text>
</comment>
<reference evidence="5 6" key="1">
    <citation type="journal article" date="2024" name="BMC Genomics">
        <title>De novo assembly and annotation of Popillia japonica's genome with initial clues to its potential as an invasive pest.</title>
        <authorList>
            <person name="Cucini C."/>
            <person name="Boschi S."/>
            <person name="Funari R."/>
            <person name="Cardaioli E."/>
            <person name="Iannotti N."/>
            <person name="Marturano G."/>
            <person name="Paoli F."/>
            <person name="Bruttini M."/>
            <person name="Carapelli A."/>
            <person name="Frati F."/>
            <person name="Nardi F."/>
        </authorList>
    </citation>
    <scope>NUCLEOTIDE SEQUENCE [LARGE SCALE GENOMIC DNA]</scope>
    <source>
        <strain evidence="5">DMR45628</strain>
    </source>
</reference>
<name>A0AAW1JZ12_POPJA</name>
<dbReference type="FunFam" id="3.15.10.30:FF:000001">
    <property type="entry name" value="Takeout-like protein 1"/>
    <property type="match status" value="1"/>
</dbReference>
<evidence type="ECO:0000313" key="5">
    <source>
        <dbReference type="EMBL" id="KAK9709896.1"/>
    </source>
</evidence>
<feature type="chain" id="PRO_5043519804" evidence="4">
    <location>
        <begin position="19"/>
        <end position="312"/>
    </location>
</feature>
<dbReference type="GO" id="GO:0007623">
    <property type="term" value="P:circadian rhythm"/>
    <property type="evidence" value="ECO:0007669"/>
    <property type="project" value="UniProtKB-ARBA"/>
</dbReference>
<dbReference type="InterPro" id="IPR010562">
    <property type="entry name" value="Haemolymph_juvenile_hormone-bd"/>
</dbReference>
<dbReference type="EMBL" id="JASPKY010000300">
    <property type="protein sequence ID" value="KAK9709896.1"/>
    <property type="molecule type" value="Genomic_DNA"/>
</dbReference>
<dbReference type="Pfam" id="PF06585">
    <property type="entry name" value="JHBP"/>
    <property type="match status" value="1"/>
</dbReference>
<keyword evidence="2" id="KW-0090">Biological rhythms</keyword>
<evidence type="ECO:0000256" key="4">
    <source>
        <dbReference type="SAM" id="SignalP"/>
    </source>
</evidence>
<organism evidence="5 6">
    <name type="scientific">Popillia japonica</name>
    <name type="common">Japanese beetle</name>
    <dbReference type="NCBI Taxonomy" id="7064"/>
    <lineage>
        <taxon>Eukaryota</taxon>
        <taxon>Metazoa</taxon>
        <taxon>Ecdysozoa</taxon>
        <taxon>Arthropoda</taxon>
        <taxon>Hexapoda</taxon>
        <taxon>Insecta</taxon>
        <taxon>Pterygota</taxon>
        <taxon>Neoptera</taxon>
        <taxon>Endopterygota</taxon>
        <taxon>Coleoptera</taxon>
        <taxon>Polyphaga</taxon>
        <taxon>Scarabaeiformia</taxon>
        <taxon>Scarabaeidae</taxon>
        <taxon>Rutelinae</taxon>
        <taxon>Popillia</taxon>
    </lineage>
</organism>
<gene>
    <name evidence="5" type="ORF">QE152_g26367</name>
</gene>
<evidence type="ECO:0000256" key="3">
    <source>
        <dbReference type="ARBA" id="ARBA00060902"/>
    </source>
</evidence>
<dbReference type="InterPro" id="IPR038606">
    <property type="entry name" value="To_sf"/>
</dbReference>
<dbReference type="Gene3D" id="3.15.10.30">
    <property type="entry name" value="Haemolymph juvenile hormone binding protein"/>
    <property type="match status" value="1"/>
</dbReference>
<evidence type="ECO:0000256" key="1">
    <source>
        <dbReference type="ARBA" id="ARBA00022729"/>
    </source>
</evidence>
<dbReference type="PANTHER" id="PTHR11008">
    <property type="entry name" value="PROTEIN TAKEOUT-LIKE PROTEIN"/>
    <property type="match status" value="1"/>
</dbReference>
<evidence type="ECO:0000256" key="2">
    <source>
        <dbReference type="ARBA" id="ARBA00023108"/>
    </source>
</evidence>
<dbReference type="PANTHER" id="PTHR11008:SF41">
    <property type="entry name" value="RE70318P"/>
    <property type="match status" value="1"/>
</dbReference>